<dbReference type="InterPro" id="IPR050982">
    <property type="entry name" value="Auxin_biosynth/cation_transpt"/>
</dbReference>
<organism evidence="2 3">
    <name type="scientific">Novosphingobium nitrogenifigens DSM 19370</name>
    <dbReference type="NCBI Taxonomy" id="983920"/>
    <lineage>
        <taxon>Bacteria</taxon>
        <taxon>Pseudomonadati</taxon>
        <taxon>Pseudomonadota</taxon>
        <taxon>Alphaproteobacteria</taxon>
        <taxon>Sphingomonadales</taxon>
        <taxon>Sphingomonadaceae</taxon>
        <taxon>Novosphingobium</taxon>
    </lineage>
</organism>
<dbReference type="AlphaFoldDB" id="F1ZAX8"/>
<evidence type="ECO:0008006" key="4">
    <source>
        <dbReference type="Google" id="ProtNLM"/>
    </source>
</evidence>
<dbReference type="SUPFAM" id="SSF51905">
    <property type="entry name" value="FAD/NAD(P)-binding domain"/>
    <property type="match status" value="1"/>
</dbReference>
<dbReference type="Proteomes" id="UP000004728">
    <property type="component" value="Unassembled WGS sequence"/>
</dbReference>
<accession>F1ZAX8</accession>
<keyword evidence="1" id="KW-0560">Oxidoreductase</keyword>
<proteinExistence type="predicted"/>
<dbReference type="eggNOG" id="COG2072">
    <property type="taxonomic scope" value="Bacteria"/>
</dbReference>
<dbReference type="Gene3D" id="3.50.50.60">
    <property type="entry name" value="FAD/NAD(P)-binding domain"/>
    <property type="match status" value="2"/>
</dbReference>
<dbReference type="STRING" id="983920.Y88_0296"/>
<dbReference type="GO" id="GO:0050660">
    <property type="term" value="F:flavin adenine dinucleotide binding"/>
    <property type="evidence" value="ECO:0007669"/>
    <property type="project" value="TreeGrafter"/>
</dbReference>
<gene>
    <name evidence="2" type="ORF">Y88_0296</name>
</gene>
<evidence type="ECO:0000313" key="2">
    <source>
        <dbReference type="EMBL" id="EGD58244.1"/>
    </source>
</evidence>
<dbReference type="InterPro" id="IPR036188">
    <property type="entry name" value="FAD/NAD-bd_sf"/>
</dbReference>
<dbReference type="EMBL" id="AEWJ01000044">
    <property type="protein sequence ID" value="EGD58244.1"/>
    <property type="molecule type" value="Genomic_DNA"/>
</dbReference>
<reference evidence="2 3" key="1">
    <citation type="journal article" date="2012" name="J. Bacteriol.">
        <title>Draft Genome Sequence of Novosphingobium nitrogenifigens Y88T.</title>
        <authorList>
            <person name="Strabala T.J."/>
            <person name="Macdonald L."/>
            <person name="Liu V."/>
            <person name="Smit A.M."/>
        </authorList>
    </citation>
    <scope>NUCLEOTIDE SEQUENCE [LARGE SCALE GENOMIC DNA]</scope>
    <source>
        <strain evidence="2 3">DSM 19370</strain>
    </source>
</reference>
<dbReference type="PRINTS" id="PR00411">
    <property type="entry name" value="PNDRDTASEI"/>
</dbReference>
<dbReference type="HOGENOM" id="CLU_006909_1_1_5"/>
<dbReference type="PRINTS" id="PR00368">
    <property type="entry name" value="FADPNR"/>
</dbReference>
<dbReference type="PANTHER" id="PTHR43539">
    <property type="entry name" value="FLAVIN-BINDING MONOOXYGENASE-LIKE PROTEIN (AFU_ORTHOLOGUE AFUA_4G09220)"/>
    <property type="match status" value="1"/>
</dbReference>
<dbReference type="OrthoDB" id="8671611at2"/>
<evidence type="ECO:0000256" key="1">
    <source>
        <dbReference type="ARBA" id="ARBA00023002"/>
    </source>
</evidence>
<protein>
    <recommendedName>
        <fullName evidence="4">FAD-dependent oxidoreductase</fullName>
    </recommendedName>
</protein>
<dbReference type="InParanoid" id="F1ZAX8"/>
<dbReference type="PANTHER" id="PTHR43539:SF78">
    <property type="entry name" value="FLAVIN-CONTAINING MONOOXYGENASE"/>
    <property type="match status" value="1"/>
</dbReference>
<comment type="caution">
    <text evidence="2">The sequence shown here is derived from an EMBL/GenBank/DDBJ whole genome shotgun (WGS) entry which is preliminary data.</text>
</comment>
<sequence length="413" mass="44188">MDGETVETLVIGGGQAGIAMSEHLGRHGLPHLILERARIAERWRSERWDSLVANGPAWHDRFPGQTFERTGPDGFPGKEEVADYLEAYARRIEAPIRTGVAVQRLSRRADGSFLAETSAGTIAAQQVVVATGPFQKPVIPALIPAQDGLVQIHSAHYHNPAQLPEGGVLVIGAGSSGVQIADELNRAGKPTWLAVGPHNRPPRRYRGKDFVWWLGVLGKWDLPPAATAGEHVTIAVSGAHGGHTVDFRALADSGITLVGRAESHEDGIVHFADNLAETIAAGDADYLSVLREADDYVAREGLDLPEEPEAHVIGAAPACVINPVIALDLRAAGITSVVWATGYAFDFGWVDIDVFDADGNPRHQRGVSDVPGLHFLGLPGLSRRASAFIWGVWHDAAYLADRIAERTGALNPA</sequence>
<dbReference type="GO" id="GO:0004497">
    <property type="term" value="F:monooxygenase activity"/>
    <property type="evidence" value="ECO:0007669"/>
    <property type="project" value="TreeGrafter"/>
</dbReference>
<dbReference type="Pfam" id="PF13738">
    <property type="entry name" value="Pyr_redox_3"/>
    <property type="match status" value="1"/>
</dbReference>
<evidence type="ECO:0000313" key="3">
    <source>
        <dbReference type="Proteomes" id="UP000004728"/>
    </source>
</evidence>
<dbReference type="RefSeq" id="WP_008067128.1">
    <property type="nucleotide sequence ID" value="NZ_AQWK01000006.1"/>
</dbReference>
<name>F1ZAX8_9SPHN</name>
<keyword evidence="3" id="KW-1185">Reference proteome</keyword>